<reference evidence="1" key="1">
    <citation type="submission" date="2020-11" db="EMBL/GenBank/DDBJ databases">
        <title>Sequencing the genomes of 1000 actinobacteria strains.</title>
        <authorList>
            <person name="Klenk H.-P."/>
        </authorList>
    </citation>
    <scope>NUCLEOTIDE SEQUENCE</scope>
    <source>
        <strain evidence="1">DSM 45356</strain>
    </source>
</reference>
<evidence type="ECO:0000313" key="2">
    <source>
        <dbReference type="Proteomes" id="UP000622552"/>
    </source>
</evidence>
<dbReference type="RefSeq" id="WP_197006639.1">
    <property type="nucleotide sequence ID" value="NZ_BONS01000006.1"/>
</dbReference>
<organism evidence="1 2">
    <name type="scientific">Longispora fulva</name>
    <dbReference type="NCBI Taxonomy" id="619741"/>
    <lineage>
        <taxon>Bacteria</taxon>
        <taxon>Bacillati</taxon>
        <taxon>Actinomycetota</taxon>
        <taxon>Actinomycetes</taxon>
        <taxon>Micromonosporales</taxon>
        <taxon>Micromonosporaceae</taxon>
        <taxon>Longispora</taxon>
    </lineage>
</organism>
<dbReference type="AlphaFoldDB" id="A0A8J7GXU4"/>
<keyword evidence="2" id="KW-1185">Reference proteome</keyword>
<gene>
    <name evidence="1" type="ORF">IW245_006250</name>
</gene>
<comment type="caution">
    <text evidence="1">The sequence shown here is derived from an EMBL/GenBank/DDBJ whole genome shotgun (WGS) entry which is preliminary data.</text>
</comment>
<accession>A0A8J7GXU4</accession>
<protein>
    <submittedName>
        <fullName evidence="1">Uncharacterized protein</fullName>
    </submittedName>
</protein>
<proteinExistence type="predicted"/>
<evidence type="ECO:0000313" key="1">
    <source>
        <dbReference type="EMBL" id="MBG6140056.1"/>
    </source>
</evidence>
<name>A0A8J7GXU4_9ACTN</name>
<dbReference type="Proteomes" id="UP000622552">
    <property type="component" value="Unassembled WGS sequence"/>
</dbReference>
<dbReference type="EMBL" id="JADOUF010000001">
    <property type="protein sequence ID" value="MBG6140056.1"/>
    <property type="molecule type" value="Genomic_DNA"/>
</dbReference>
<sequence length="54" mass="5505">MNTFKVRRRLAAILLGAVCAGIAILGVAVLSAAHQSSHVTTVAGASTDADIIWS</sequence>